<reference evidence="2 3" key="1">
    <citation type="submission" date="2016-11" db="EMBL/GenBank/DDBJ databases">
        <authorList>
            <person name="Varghese N."/>
            <person name="Submissions S."/>
        </authorList>
    </citation>
    <scope>NUCLEOTIDE SEQUENCE [LARGE SCALE GENOMIC DNA]</scope>
    <source>
        <strain evidence="2 3">DSM 15287</strain>
    </source>
</reference>
<dbReference type="AlphaFoldDB" id="A0A1M6M971"/>
<dbReference type="Pfam" id="PF14584">
    <property type="entry name" value="DUF4446"/>
    <property type="match status" value="1"/>
</dbReference>
<dbReference type="InterPro" id="IPR027981">
    <property type="entry name" value="DUF4446"/>
</dbReference>
<gene>
    <name evidence="2" type="ORF">SAMN02745170_03366</name>
</gene>
<keyword evidence="1" id="KW-0472">Membrane</keyword>
<proteinExistence type="predicted"/>
<dbReference type="OrthoDB" id="5244042at2"/>
<evidence type="ECO:0000256" key="1">
    <source>
        <dbReference type="SAM" id="Phobius"/>
    </source>
</evidence>
<dbReference type="EMBL" id="FQZD01000039">
    <property type="protein sequence ID" value="SHJ79974.1"/>
    <property type="molecule type" value="Genomic_DNA"/>
</dbReference>
<sequence>MDYIGGLTAWIAANLQGVLLFMTAMICLALIVFININIKLSRMNRRYRKLMQGVEGANLEKLLLTHIEEVRDAVKRVDSLSASCRNLEGITRNCVQKVGIVRFNAFEDTGSDLSFAIALLDAQNNGVVISNIFGRNESRTYAKPIVNCQSQYFLTEEEKAALEQAWKK</sequence>
<keyword evidence="1" id="KW-1133">Transmembrane helix</keyword>
<name>A0A1M6M971_9FIRM</name>
<evidence type="ECO:0008006" key="4">
    <source>
        <dbReference type="Google" id="ProtNLM"/>
    </source>
</evidence>
<keyword evidence="1" id="KW-0812">Transmembrane</keyword>
<protein>
    <recommendedName>
        <fullName evidence="4">DUF4446 domain-containing protein</fullName>
    </recommendedName>
</protein>
<evidence type="ECO:0000313" key="2">
    <source>
        <dbReference type="EMBL" id="SHJ79974.1"/>
    </source>
</evidence>
<evidence type="ECO:0000313" key="3">
    <source>
        <dbReference type="Proteomes" id="UP000322917"/>
    </source>
</evidence>
<dbReference type="Proteomes" id="UP000322917">
    <property type="component" value="Unassembled WGS sequence"/>
</dbReference>
<organism evidence="2 3">
    <name type="scientific">Propionispora hippei DSM 15287</name>
    <dbReference type="NCBI Taxonomy" id="1123003"/>
    <lineage>
        <taxon>Bacteria</taxon>
        <taxon>Bacillati</taxon>
        <taxon>Bacillota</taxon>
        <taxon>Negativicutes</taxon>
        <taxon>Selenomonadales</taxon>
        <taxon>Sporomusaceae</taxon>
        <taxon>Propionispora</taxon>
    </lineage>
</organism>
<dbReference type="RefSeq" id="WP_149735972.1">
    <property type="nucleotide sequence ID" value="NZ_FQZD01000039.1"/>
</dbReference>
<accession>A0A1M6M971</accession>
<keyword evidence="3" id="KW-1185">Reference proteome</keyword>
<feature type="transmembrane region" description="Helical" evidence="1">
    <location>
        <begin position="18"/>
        <end position="38"/>
    </location>
</feature>